<evidence type="ECO:0000313" key="7">
    <source>
        <dbReference type="Proteomes" id="UP001208074"/>
    </source>
</evidence>
<dbReference type="Gene3D" id="3.10.450.230">
    <property type="entry name" value="VirB8 protein"/>
    <property type="match status" value="1"/>
</dbReference>
<evidence type="ECO:0000256" key="2">
    <source>
        <dbReference type="ARBA" id="ARBA00022692"/>
    </source>
</evidence>
<dbReference type="InterPro" id="IPR007430">
    <property type="entry name" value="VirB8"/>
</dbReference>
<reference evidence="6" key="1">
    <citation type="submission" date="2022-11" db="EMBL/GenBank/DDBJ databases">
        <title>Biodiversity and phylogenetic relationships of bacteria.</title>
        <authorList>
            <person name="Machado R.A.R."/>
            <person name="Bhat A."/>
            <person name="Loulou A."/>
            <person name="Kallel S."/>
        </authorList>
    </citation>
    <scope>NUCLEOTIDE SEQUENCE</scope>
    <source>
        <strain evidence="6">DSM 16503</strain>
    </source>
</reference>
<evidence type="ECO:0000259" key="5">
    <source>
        <dbReference type="Pfam" id="PF04335"/>
    </source>
</evidence>
<name>A0AAW5VU99_9BURK</name>
<proteinExistence type="predicted"/>
<evidence type="ECO:0000256" key="4">
    <source>
        <dbReference type="ARBA" id="ARBA00023136"/>
    </source>
</evidence>
<dbReference type="InterPro" id="IPR035658">
    <property type="entry name" value="TrbF"/>
</dbReference>
<dbReference type="Proteomes" id="UP001208074">
    <property type="component" value="Unassembled WGS sequence"/>
</dbReference>
<keyword evidence="3" id="KW-1133">Transmembrane helix</keyword>
<evidence type="ECO:0000313" key="6">
    <source>
        <dbReference type="EMBL" id="MCX5566059.1"/>
    </source>
</evidence>
<dbReference type="RefSeq" id="WP_026484216.1">
    <property type="nucleotide sequence ID" value="NZ_JAPKNB010000008.1"/>
</dbReference>
<comment type="caution">
    <text evidence="6">The sequence shown here is derived from an EMBL/GenBank/DDBJ whole genome shotgun (WGS) entry which is preliminary data.</text>
</comment>
<evidence type="ECO:0000256" key="3">
    <source>
        <dbReference type="ARBA" id="ARBA00022989"/>
    </source>
</evidence>
<organism evidence="6 7">
    <name type="scientific">Alcaligenes phenolicus</name>
    <dbReference type="NCBI Taxonomy" id="232846"/>
    <lineage>
        <taxon>Bacteria</taxon>
        <taxon>Pseudomonadati</taxon>
        <taxon>Pseudomonadota</taxon>
        <taxon>Betaproteobacteria</taxon>
        <taxon>Burkholderiales</taxon>
        <taxon>Alcaligenaceae</taxon>
        <taxon>Alcaligenes</taxon>
    </lineage>
</organism>
<dbReference type="GO" id="GO:0016020">
    <property type="term" value="C:membrane"/>
    <property type="evidence" value="ECO:0007669"/>
    <property type="project" value="UniProtKB-SubCell"/>
</dbReference>
<dbReference type="SUPFAM" id="SSF54427">
    <property type="entry name" value="NTF2-like"/>
    <property type="match status" value="1"/>
</dbReference>
<dbReference type="EMBL" id="JAPKNB010000008">
    <property type="protein sequence ID" value="MCX5566059.1"/>
    <property type="molecule type" value="Genomic_DNA"/>
</dbReference>
<dbReference type="CDD" id="cd16425">
    <property type="entry name" value="TrbF"/>
    <property type="match status" value="1"/>
</dbReference>
<comment type="subcellular location">
    <subcellularLocation>
        <location evidence="1">Membrane</location>
        <topology evidence="1">Single-pass membrane protein</topology>
    </subcellularLocation>
</comment>
<gene>
    <name evidence="6" type="primary">trbF</name>
    <name evidence="6" type="ORF">OSH02_11855</name>
</gene>
<keyword evidence="2" id="KW-0812">Transmembrane</keyword>
<dbReference type="AlphaFoldDB" id="A0AAW5VU99"/>
<protein>
    <submittedName>
        <fullName evidence="6">Conjugal transfer protein TrbF</fullName>
    </submittedName>
</protein>
<dbReference type="Pfam" id="PF04335">
    <property type="entry name" value="VirB8"/>
    <property type="match status" value="1"/>
</dbReference>
<accession>A0AAW5VU99</accession>
<keyword evidence="4" id="KW-0472">Membrane</keyword>
<dbReference type="NCBIfam" id="NF010446">
    <property type="entry name" value="PRK13872.1"/>
    <property type="match status" value="1"/>
</dbReference>
<sequence>MLFRRPSVKYGQTPEPVTPYQKAGQVWDGRLGSSLAQARNWRLMAFACVAWAVVMSGAYVWRSSQSLVTPFVVEVDTLGQVRAVGPAEAPYQPTDAQIAHHLAGFMQRVRAISLDPVVVRDNWLAAYHYTTDRGAAFLNEHARANDPFAKVGKESVTVEIESIVRASDRSFQVQWAERRYVNGSLAGTERWTGILTVVLQAPNTEAKLRANPLGIYVDGISWSRQLSSGQTSGGIAP</sequence>
<evidence type="ECO:0000256" key="1">
    <source>
        <dbReference type="ARBA" id="ARBA00004167"/>
    </source>
</evidence>
<feature type="domain" description="Bacterial virulence protein VirB8" evidence="5">
    <location>
        <begin position="22"/>
        <end position="224"/>
    </location>
</feature>
<dbReference type="InterPro" id="IPR032710">
    <property type="entry name" value="NTF2-like_dom_sf"/>
</dbReference>